<dbReference type="InterPro" id="IPR011990">
    <property type="entry name" value="TPR-like_helical_dom_sf"/>
</dbReference>
<dbReference type="InterPro" id="IPR019734">
    <property type="entry name" value="TPR_rpt"/>
</dbReference>
<dbReference type="PROSITE" id="PS50005">
    <property type="entry name" value="TPR"/>
    <property type="match status" value="1"/>
</dbReference>
<feature type="transmembrane region" description="Helical" evidence="6">
    <location>
        <begin position="83"/>
        <end position="100"/>
    </location>
</feature>
<evidence type="ECO:0000256" key="4">
    <source>
        <dbReference type="ARBA" id="ARBA00023136"/>
    </source>
</evidence>
<proteinExistence type="predicted"/>
<dbReference type="EMBL" id="RKRE01000003">
    <property type="protein sequence ID" value="RPF42945.1"/>
    <property type="molecule type" value="Genomic_DNA"/>
</dbReference>
<keyword evidence="3 6" id="KW-1133">Transmembrane helix</keyword>
<feature type="transmembrane region" description="Helical" evidence="6">
    <location>
        <begin position="331"/>
        <end position="351"/>
    </location>
</feature>
<evidence type="ECO:0000256" key="1">
    <source>
        <dbReference type="ARBA" id="ARBA00004141"/>
    </source>
</evidence>
<keyword evidence="5" id="KW-0802">TPR repeat</keyword>
<dbReference type="Pfam" id="PF13432">
    <property type="entry name" value="TPR_16"/>
    <property type="match status" value="2"/>
</dbReference>
<organism evidence="8 9">
    <name type="scientific">Thermodesulfitimonas autotrophica</name>
    <dbReference type="NCBI Taxonomy" id="1894989"/>
    <lineage>
        <taxon>Bacteria</taxon>
        <taxon>Bacillati</taxon>
        <taxon>Bacillota</taxon>
        <taxon>Clostridia</taxon>
        <taxon>Thermoanaerobacterales</taxon>
        <taxon>Thermoanaerobacteraceae</taxon>
        <taxon>Thermodesulfitimonas</taxon>
    </lineage>
</organism>
<feature type="transmembrane region" description="Helical" evidence="6">
    <location>
        <begin position="106"/>
        <end position="126"/>
    </location>
</feature>
<evidence type="ECO:0000313" key="9">
    <source>
        <dbReference type="Proteomes" id="UP000282654"/>
    </source>
</evidence>
<dbReference type="InterPro" id="IPR007016">
    <property type="entry name" value="O-antigen_ligase-rel_domated"/>
</dbReference>
<evidence type="ECO:0000259" key="7">
    <source>
        <dbReference type="Pfam" id="PF04932"/>
    </source>
</evidence>
<dbReference type="PANTHER" id="PTHR37422:SF13">
    <property type="entry name" value="LIPOPOLYSACCHARIDE BIOSYNTHESIS PROTEIN PA4999-RELATED"/>
    <property type="match status" value="1"/>
</dbReference>
<feature type="transmembrane region" description="Helical" evidence="6">
    <location>
        <begin position="245"/>
        <end position="261"/>
    </location>
</feature>
<dbReference type="RefSeq" id="WP_123931687.1">
    <property type="nucleotide sequence ID" value="NZ_RKRE01000003.1"/>
</dbReference>
<feature type="domain" description="O-antigen ligase-related" evidence="7">
    <location>
        <begin position="304"/>
        <end position="431"/>
    </location>
</feature>
<feature type="repeat" description="TPR" evidence="5">
    <location>
        <begin position="611"/>
        <end position="644"/>
    </location>
</feature>
<name>A0A3N5BB65_9THEO</name>
<dbReference type="AlphaFoldDB" id="A0A3N5BB65"/>
<dbReference type="Gene3D" id="1.25.40.10">
    <property type="entry name" value="Tetratricopeptide repeat domain"/>
    <property type="match status" value="1"/>
</dbReference>
<feature type="transmembrane region" description="Helical" evidence="6">
    <location>
        <begin position="138"/>
        <end position="159"/>
    </location>
</feature>
<feature type="transmembrane region" description="Helical" evidence="6">
    <location>
        <begin position="457"/>
        <end position="475"/>
    </location>
</feature>
<feature type="transmembrane region" description="Helical" evidence="6">
    <location>
        <begin position="481"/>
        <end position="499"/>
    </location>
</feature>
<keyword evidence="4 6" id="KW-0472">Membrane</keyword>
<dbReference type="SMART" id="SM00028">
    <property type="entry name" value="TPR"/>
    <property type="match status" value="5"/>
</dbReference>
<feature type="transmembrane region" description="Helical" evidence="6">
    <location>
        <begin position="415"/>
        <end position="436"/>
    </location>
</feature>
<evidence type="ECO:0000313" key="8">
    <source>
        <dbReference type="EMBL" id="RPF42945.1"/>
    </source>
</evidence>
<feature type="transmembrane region" description="Helical" evidence="6">
    <location>
        <begin position="179"/>
        <end position="199"/>
    </location>
</feature>
<sequence length="805" mass="88457">MGVKAEIQRQGVPVTEAAPLPLSSAIAFWGIAGLLFFTPFFRGLFFPPEQERALIVGALSFWLLYFGRWLRRKTRFFEHPLDFWVLGLPVVYVLSAFWAVNRGLAVNEIVKAALYFVVFWTVSRLVTGEADIRRLLKVIWASGVLVALAGLATATEIIFIRDGFLGGRIYSSFQYPNALASYLLCVLILGAYLWAWALGHEAGFKNVWPSRPAWVDRLRPDSYLFAAGNFLIATVFWGAKSNGGILTLLVIAPLLLLGVPVEKRAALVLHAVQVGIPGLLVALPFVKEATAKNYDLAWLLVFAGLVVAVGAQVFYDLVIRPKGVKKVRLPRWSLPAAAGVLIAGVAAVFLVRPDFGHKVLSLIHFRNAVERFYFYRDALEMIAARPLLGWGGGGWQEAYRAYQDYLYNSTQVHGYYFQIGVETGIIGLIVIGGIWLTFLLSAHRLYHGARGNEERRFLVWVLTVGALGVGLHAAIDFNLSLSALALVLFAIFGMVAGLARPEEKVVVAKRPKKVQEPVNTAPLIAVTTAAVLLVAGSFSLALAGDYALEANMALAKNDIAGAQKKLERARVFNPFDADCDALLGRIYMSQGDAAAAIRAAEAALAKSRYSAVKHAELGTAYMNAGRYEAAVAEARQAVAMAPFQVQWYENLARTALNAGYLELRARQQEKARAFFEQAAAVPGEIKRRMATVTPQERKLWVVAPLMEPTPAVNISAGGALYFLGRFPEAAEILQNALKEVEREGVADQEKEMYAEGCLWLALASEKQGRMSLKEEYMKKGREAVPAVEEWYKYTVQLPVLGAAKK</sequence>
<dbReference type="Pfam" id="PF04932">
    <property type="entry name" value="Wzy_C"/>
    <property type="match status" value="1"/>
</dbReference>
<feature type="transmembrane region" description="Helical" evidence="6">
    <location>
        <begin position="220"/>
        <end position="239"/>
    </location>
</feature>
<dbReference type="OrthoDB" id="1808577at2"/>
<evidence type="ECO:0000256" key="5">
    <source>
        <dbReference type="PROSITE-ProRule" id="PRU00339"/>
    </source>
</evidence>
<comment type="caution">
    <text evidence="8">The sequence shown here is derived from an EMBL/GenBank/DDBJ whole genome shotgun (WGS) entry which is preliminary data.</text>
</comment>
<evidence type="ECO:0000256" key="6">
    <source>
        <dbReference type="SAM" id="Phobius"/>
    </source>
</evidence>
<feature type="transmembrane region" description="Helical" evidence="6">
    <location>
        <begin position="298"/>
        <end position="319"/>
    </location>
</feature>
<dbReference type="GO" id="GO:0016020">
    <property type="term" value="C:membrane"/>
    <property type="evidence" value="ECO:0007669"/>
    <property type="project" value="UniProtKB-SubCell"/>
</dbReference>
<evidence type="ECO:0000256" key="2">
    <source>
        <dbReference type="ARBA" id="ARBA00022692"/>
    </source>
</evidence>
<accession>A0A3N5BB65</accession>
<feature type="transmembrane region" description="Helical" evidence="6">
    <location>
        <begin position="268"/>
        <end position="286"/>
    </location>
</feature>
<feature type="transmembrane region" description="Helical" evidence="6">
    <location>
        <begin position="53"/>
        <end position="71"/>
    </location>
</feature>
<dbReference type="Proteomes" id="UP000282654">
    <property type="component" value="Unassembled WGS sequence"/>
</dbReference>
<feature type="transmembrane region" description="Helical" evidence="6">
    <location>
        <begin position="20"/>
        <end position="41"/>
    </location>
</feature>
<reference evidence="8 9" key="1">
    <citation type="submission" date="2018-11" db="EMBL/GenBank/DDBJ databases">
        <title>Genomic Encyclopedia of Type Strains, Phase IV (KMG-IV): sequencing the most valuable type-strain genomes for metagenomic binning, comparative biology and taxonomic classification.</title>
        <authorList>
            <person name="Goeker M."/>
        </authorList>
    </citation>
    <scope>NUCLEOTIDE SEQUENCE [LARGE SCALE GENOMIC DNA]</scope>
    <source>
        <strain evidence="8 9">DSM 102936</strain>
    </source>
</reference>
<evidence type="ECO:0000256" key="3">
    <source>
        <dbReference type="ARBA" id="ARBA00022989"/>
    </source>
</evidence>
<dbReference type="PANTHER" id="PTHR37422">
    <property type="entry name" value="TEICHURONIC ACID BIOSYNTHESIS PROTEIN TUAE"/>
    <property type="match status" value="1"/>
</dbReference>
<comment type="subcellular location">
    <subcellularLocation>
        <location evidence="1">Membrane</location>
        <topology evidence="1">Multi-pass membrane protein</topology>
    </subcellularLocation>
</comment>
<gene>
    <name evidence="8" type="ORF">EDD75_2060</name>
</gene>
<dbReference type="SUPFAM" id="SSF48452">
    <property type="entry name" value="TPR-like"/>
    <property type="match status" value="1"/>
</dbReference>
<keyword evidence="2 6" id="KW-0812">Transmembrane</keyword>
<protein>
    <submittedName>
        <fullName evidence="8">Tetratricopeptide repeat protein</fullName>
    </submittedName>
</protein>
<dbReference type="InterPro" id="IPR051533">
    <property type="entry name" value="WaaL-like"/>
</dbReference>
<feature type="transmembrane region" description="Helical" evidence="6">
    <location>
        <begin position="520"/>
        <end position="542"/>
    </location>
</feature>
<keyword evidence="9" id="KW-1185">Reference proteome</keyword>